<reference evidence="2 3" key="1">
    <citation type="journal article" date="2021" name="Genome Biol. Evol.">
        <title>Complete Genome Sequencing of a Novel Gloeobacter Species from a Waterfall Cave in Mexico.</title>
        <authorList>
            <person name="Saw J.H."/>
            <person name="Cardona T."/>
            <person name="Montejano G."/>
        </authorList>
    </citation>
    <scope>NUCLEOTIDE SEQUENCE [LARGE SCALE GENOMIC DNA]</scope>
    <source>
        <strain evidence="2">MG652769</strain>
    </source>
</reference>
<evidence type="ECO:0000313" key="3">
    <source>
        <dbReference type="Proteomes" id="UP001054846"/>
    </source>
</evidence>
<name>A0ABY3PTF7_9CYAN</name>
<dbReference type="CDD" id="cd06260">
    <property type="entry name" value="DUF820-like"/>
    <property type="match status" value="1"/>
</dbReference>
<gene>
    <name evidence="2" type="ORF">ISF26_10995</name>
</gene>
<evidence type="ECO:0000259" key="1">
    <source>
        <dbReference type="Pfam" id="PF05685"/>
    </source>
</evidence>
<keyword evidence="2" id="KW-0378">Hydrolase</keyword>
<dbReference type="Pfam" id="PF05685">
    <property type="entry name" value="Uma2"/>
    <property type="match status" value="1"/>
</dbReference>
<evidence type="ECO:0000313" key="2">
    <source>
        <dbReference type="EMBL" id="UFP96966.1"/>
    </source>
</evidence>
<sequence>MIADKESGLWSPTEYLEWERQQCIRHEFADGKISAMTGGTVAHNSIALNLAAALRNHLQGGSCRYFVSDLKVQVDHEGPFFYPDVMVTCDKRDDDAVYIIQYPCTIIEILSPSTEAYDRGRKFEQYRRIATLREYILIDSQKASVECFRRSVTAENIWLLHFYNEPSVVSFDSLGMQIPMAAIYENIRF</sequence>
<keyword evidence="2" id="KW-0540">Nuclease</keyword>
<protein>
    <submittedName>
        <fullName evidence="2">Uma2 family endonuclease</fullName>
    </submittedName>
</protein>
<organism evidence="2 3">
    <name type="scientific">Gloeobacter morelensis MG652769</name>
    <dbReference type="NCBI Taxonomy" id="2781736"/>
    <lineage>
        <taxon>Bacteria</taxon>
        <taxon>Bacillati</taxon>
        <taxon>Cyanobacteriota</taxon>
        <taxon>Cyanophyceae</taxon>
        <taxon>Gloeobacterales</taxon>
        <taxon>Gloeobacteraceae</taxon>
        <taxon>Gloeobacter</taxon>
        <taxon>Gloeobacter morelensis</taxon>
    </lineage>
</organism>
<keyword evidence="2" id="KW-0255">Endonuclease</keyword>
<dbReference type="InterPro" id="IPR011335">
    <property type="entry name" value="Restrct_endonuc-II-like"/>
</dbReference>
<dbReference type="GO" id="GO:0004519">
    <property type="term" value="F:endonuclease activity"/>
    <property type="evidence" value="ECO:0007669"/>
    <property type="project" value="UniProtKB-KW"/>
</dbReference>
<dbReference type="PANTHER" id="PTHR36558">
    <property type="entry name" value="GLR1098 PROTEIN"/>
    <property type="match status" value="1"/>
</dbReference>
<dbReference type="PANTHER" id="PTHR36558:SF1">
    <property type="entry name" value="RESTRICTION ENDONUCLEASE DOMAIN-CONTAINING PROTEIN-RELATED"/>
    <property type="match status" value="1"/>
</dbReference>
<dbReference type="EMBL" id="CP063845">
    <property type="protein sequence ID" value="UFP96966.1"/>
    <property type="molecule type" value="Genomic_DNA"/>
</dbReference>
<dbReference type="SUPFAM" id="SSF52980">
    <property type="entry name" value="Restriction endonuclease-like"/>
    <property type="match status" value="1"/>
</dbReference>
<accession>A0ABY3PTF7</accession>
<dbReference type="Gene3D" id="3.90.1570.10">
    <property type="entry name" value="tt1808, chain A"/>
    <property type="match status" value="1"/>
</dbReference>
<proteinExistence type="predicted"/>
<keyword evidence="3" id="KW-1185">Reference proteome</keyword>
<dbReference type="Proteomes" id="UP001054846">
    <property type="component" value="Chromosome"/>
</dbReference>
<dbReference type="InterPro" id="IPR008538">
    <property type="entry name" value="Uma2"/>
</dbReference>
<dbReference type="InterPro" id="IPR012296">
    <property type="entry name" value="Nuclease_put_TT1808"/>
</dbReference>
<feature type="domain" description="Putative restriction endonuclease" evidence="1">
    <location>
        <begin position="13"/>
        <end position="178"/>
    </location>
</feature>